<evidence type="ECO:0000259" key="9">
    <source>
        <dbReference type="PROSITE" id="PS50011"/>
    </source>
</evidence>
<dbReference type="eggNOG" id="KOG0032">
    <property type="taxonomic scope" value="Eukaryota"/>
</dbReference>
<dbReference type="PROSITE" id="PS00018">
    <property type="entry name" value="EF_HAND_1"/>
    <property type="match status" value="4"/>
</dbReference>
<dbReference type="AlphaFoldDB" id="G0QSG5"/>
<comment type="cofactor">
    <cofactor evidence="1">
        <name>Mg(2+)</name>
        <dbReference type="ChEBI" id="CHEBI:18420"/>
    </cofactor>
</comment>
<organism evidence="11 12">
    <name type="scientific">Ichthyophthirius multifiliis</name>
    <name type="common">White spot disease agent</name>
    <name type="synonym">Ich</name>
    <dbReference type="NCBI Taxonomy" id="5932"/>
    <lineage>
        <taxon>Eukaryota</taxon>
        <taxon>Sar</taxon>
        <taxon>Alveolata</taxon>
        <taxon>Ciliophora</taxon>
        <taxon>Intramacronucleata</taxon>
        <taxon>Oligohymenophorea</taxon>
        <taxon>Hymenostomatida</taxon>
        <taxon>Ophryoglenina</taxon>
        <taxon>Ichthyophthirius</taxon>
    </lineage>
</organism>
<dbReference type="SMART" id="SM00054">
    <property type="entry name" value="EFh"/>
    <property type="match status" value="4"/>
</dbReference>
<dbReference type="FunFam" id="1.10.238.10:FF:000585">
    <property type="entry name" value="Calcium-dependent protein kinase-a"/>
    <property type="match status" value="1"/>
</dbReference>
<evidence type="ECO:0000259" key="10">
    <source>
        <dbReference type="PROSITE" id="PS50222"/>
    </source>
</evidence>
<dbReference type="GO" id="GO:0004674">
    <property type="term" value="F:protein serine/threonine kinase activity"/>
    <property type="evidence" value="ECO:0007669"/>
    <property type="project" value="UniProtKB-KW"/>
</dbReference>
<dbReference type="CDD" id="cd00051">
    <property type="entry name" value="EFh"/>
    <property type="match status" value="1"/>
</dbReference>
<evidence type="ECO:0000256" key="7">
    <source>
        <dbReference type="ARBA" id="ARBA00022840"/>
    </source>
</evidence>
<keyword evidence="7" id="KW-0067">ATP-binding</keyword>
<feature type="domain" description="Protein kinase" evidence="9">
    <location>
        <begin position="1"/>
        <end position="101"/>
    </location>
</feature>
<keyword evidence="4" id="KW-0547">Nucleotide-binding</keyword>
<feature type="domain" description="EF-hand" evidence="10">
    <location>
        <begin position="256"/>
        <end position="290"/>
    </location>
</feature>
<dbReference type="InterPro" id="IPR050205">
    <property type="entry name" value="CDPK_Ser/Thr_kinases"/>
</dbReference>
<evidence type="ECO:0000313" key="11">
    <source>
        <dbReference type="EMBL" id="EGR31844.1"/>
    </source>
</evidence>
<evidence type="ECO:0000256" key="5">
    <source>
        <dbReference type="ARBA" id="ARBA00022777"/>
    </source>
</evidence>
<keyword evidence="11" id="KW-0560">Oxidoreductase</keyword>
<reference evidence="11 12" key="1">
    <citation type="submission" date="2011-07" db="EMBL/GenBank/DDBJ databases">
        <authorList>
            <person name="Coyne R."/>
            <person name="Brami D."/>
            <person name="Johnson J."/>
            <person name="Hostetler J."/>
            <person name="Hannick L."/>
            <person name="Clark T."/>
            <person name="Cassidy-Hanley D."/>
            <person name="Inman J."/>
        </authorList>
    </citation>
    <scope>NUCLEOTIDE SEQUENCE [LARGE SCALE GENOMIC DNA]</scope>
    <source>
        <strain evidence="11 12">G5</strain>
    </source>
</reference>
<keyword evidence="2" id="KW-0723">Serine/threonine-protein kinase</keyword>
<comment type="similarity">
    <text evidence="8">Belongs to the protein kinase superfamily. Ser/Thr protein kinase family. CDPK subfamily.</text>
</comment>
<protein>
    <submittedName>
        <fullName evidence="11">Protein kinase domain protein</fullName>
        <ecNumber evidence="11">1.6.3.1</ecNumber>
        <ecNumber evidence="11">2.7.11.1</ecNumber>
    </submittedName>
</protein>
<keyword evidence="5 11" id="KW-0418">Kinase</keyword>
<accession>G0QSG5</accession>
<dbReference type="GO" id="GO:0005524">
    <property type="term" value="F:ATP binding"/>
    <property type="evidence" value="ECO:0007669"/>
    <property type="project" value="UniProtKB-KW"/>
</dbReference>
<dbReference type="SUPFAM" id="SSF47473">
    <property type="entry name" value="EF-hand"/>
    <property type="match status" value="1"/>
</dbReference>
<dbReference type="EC" id="2.7.11.1" evidence="11"/>
<dbReference type="InterPro" id="IPR002048">
    <property type="entry name" value="EF_hand_dom"/>
</dbReference>
<evidence type="ECO:0000256" key="1">
    <source>
        <dbReference type="ARBA" id="ARBA00001946"/>
    </source>
</evidence>
<evidence type="ECO:0000313" key="12">
    <source>
        <dbReference type="Proteomes" id="UP000008983"/>
    </source>
</evidence>
<dbReference type="GeneID" id="14907993"/>
<keyword evidence="6" id="KW-0106">Calcium</keyword>
<dbReference type="STRING" id="857967.G0QSG5"/>
<dbReference type="GO" id="GO:0016174">
    <property type="term" value="F:NAD(P)H oxidase H2O2-forming activity"/>
    <property type="evidence" value="ECO:0007669"/>
    <property type="project" value="UniProtKB-EC"/>
</dbReference>
<evidence type="ECO:0000256" key="3">
    <source>
        <dbReference type="ARBA" id="ARBA00022679"/>
    </source>
</evidence>
<sequence>MTEKVGTPYYIAPEVLNKNYNEKCDVWSCGVILYILLSGTPPFSGKNETEIMMNVQKGNFSLEGNNMKHVSDEAKDLIRQMLEYNPKNRLSASQVLEHKWFELIEQKEVINDEAFQNCLISLKNFRSERKLQQAALIFIASQCTSKDEKFQLNKIFKALDKNGDGILTKNEIFEAYRNFMPEEQAIQEMNKIMYQVDIDKSGAIDYTEFILATMDRKKAITKEKLQESFNLFDKDGNGSITAEELRQVLGGQMNCKDNKLWIDIIGETDVNGDGEISLEEFTEMMLKYAN</sequence>
<dbReference type="OMA" id="CASIENY"/>
<dbReference type="Pfam" id="PF00069">
    <property type="entry name" value="Pkinase"/>
    <property type="match status" value="1"/>
</dbReference>
<dbReference type="InterPro" id="IPR011992">
    <property type="entry name" value="EF-hand-dom_pair"/>
</dbReference>
<dbReference type="EC" id="1.6.3.1" evidence="11"/>
<dbReference type="InterPro" id="IPR011009">
    <property type="entry name" value="Kinase-like_dom_sf"/>
</dbReference>
<dbReference type="InterPro" id="IPR018247">
    <property type="entry name" value="EF_Hand_1_Ca_BS"/>
</dbReference>
<evidence type="ECO:0000256" key="2">
    <source>
        <dbReference type="ARBA" id="ARBA00022527"/>
    </source>
</evidence>
<feature type="domain" description="EF-hand" evidence="10">
    <location>
        <begin position="147"/>
        <end position="182"/>
    </location>
</feature>
<dbReference type="OrthoDB" id="286757at2759"/>
<evidence type="ECO:0000256" key="6">
    <source>
        <dbReference type="ARBA" id="ARBA00022837"/>
    </source>
</evidence>
<proteinExistence type="inferred from homology"/>
<name>G0QSG5_ICHMU</name>
<gene>
    <name evidence="11" type="ORF">IMG5_100970</name>
</gene>
<dbReference type="Gene3D" id="1.10.238.10">
    <property type="entry name" value="EF-hand"/>
    <property type="match status" value="2"/>
</dbReference>
<dbReference type="SUPFAM" id="SSF56112">
    <property type="entry name" value="Protein kinase-like (PK-like)"/>
    <property type="match status" value="1"/>
</dbReference>
<dbReference type="Gene3D" id="1.10.510.10">
    <property type="entry name" value="Transferase(Phosphotransferase) domain 1"/>
    <property type="match status" value="1"/>
</dbReference>
<feature type="domain" description="EF-hand" evidence="10">
    <location>
        <begin position="184"/>
        <end position="219"/>
    </location>
</feature>
<evidence type="ECO:0000256" key="8">
    <source>
        <dbReference type="ARBA" id="ARBA00024334"/>
    </source>
</evidence>
<dbReference type="InParanoid" id="G0QSG5"/>
<dbReference type="SMART" id="SM00220">
    <property type="entry name" value="S_TKc"/>
    <property type="match status" value="1"/>
</dbReference>
<dbReference type="PANTHER" id="PTHR24349">
    <property type="entry name" value="SERINE/THREONINE-PROTEIN KINASE"/>
    <property type="match status" value="1"/>
</dbReference>
<dbReference type="GO" id="GO:0005509">
    <property type="term" value="F:calcium ion binding"/>
    <property type="evidence" value="ECO:0007669"/>
    <property type="project" value="InterPro"/>
</dbReference>
<keyword evidence="3 11" id="KW-0808">Transferase</keyword>
<dbReference type="EMBL" id="GL983811">
    <property type="protein sequence ID" value="EGR31844.1"/>
    <property type="molecule type" value="Genomic_DNA"/>
</dbReference>
<dbReference type="Pfam" id="PF13499">
    <property type="entry name" value="EF-hand_7"/>
    <property type="match status" value="2"/>
</dbReference>
<feature type="domain" description="EF-hand" evidence="10">
    <location>
        <begin position="220"/>
        <end position="255"/>
    </location>
</feature>
<dbReference type="InterPro" id="IPR000719">
    <property type="entry name" value="Prot_kinase_dom"/>
</dbReference>
<dbReference type="PROSITE" id="PS50222">
    <property type="entry name" value="EF_HAND_2"/>
    <property type="match status" value="4"/>
</dbReference>
<dbReference type="PROSITE" id="PS50011">
    <property type="entry name" value="PROTEIN_KINASE_DOM"/>
    <property type="match status" value="1"/>
</dbReference>
<dbReference type="Proteomes" id="UP000008983">
    <property type="component" value="Unassembled WGS sequence"/>
</dbReference>
<dbReference type="RefSeq" id="XP_004035330.1">
    <property type="nucleotide sequence ID" value="XM_004035282.1"/>
</dbReference>
<evidence type="ECO:0000256" key="4">
    <source>
        <dbReference type="ARBA" id="ARBA00022741"/>
    </source>
</evidence>
<keyword evidence="12" id="KW-1185">Reference proteome</keyword>